<gene>
    <name evidence="2" type="ORF">IAB44_12990</name>
</gene>
<reference evidence="2" key="1">
    <citation type="submission" date="2020-10" db="EMBL/GenBank/DDBJ databases">
        <authorList>
            <person name="Gilroy R."/>
        </authorList>
    </citation>
    <scope>NUCLEOTIDE SEQUENCE</scope>
    <source>
        <strain evidence="2">CHK190-19873</strain>
    </source>
</reference>
<dbReference type="Proteomes" id="UP000823935">
    <property type="component" value="Unassembled WGS sequence"/>
</dbReference>
<sequence length="43" mass="5045">MKNIGFKISELRKKNNMTQMELADKMNISFQAVSNWERGVSLR</sequence>
<comment type="caution">
    <text evidence="2">The sequence shown here is derived from an EMBL/GenBank/DDBJ whole genome shotgun (WGS) entry which is preliminary data.</text>
</comment>
<protein>
    <submittedName>
        <fullName evidence="2">Helix-turn-helix transcriptional regulator</fullName>
    </submittedName>
</protein>
<dbReference type="EMBL" id="DVIQ01000081">
    <property type="protein sequence ID" value="HIS32439.1"/>
    <property type="molecule type" value="Genomic_DNA"/>
</dbReference>
<feature type="domain" description="HTH cro/C1-type" evidence="1">
    <location>
        <begin position="8"/>
        <end position="39"/>
    </location>
</feature>
<proteinExistence type="predicted"/>
<evidence type="ECO:0000259" key="1">
    <source>
        <dbReference type="PROSITE" id="PS50943"/>
    </source>
</evidence>
<accession>A0A9D1EUG1</accession>
<name>A0A9D1EUG1_9FIRM</name>
<dbReference type="GO" id="GO:0003677">
    <property type="term" value="F:DNA binding"/>
    <property type="evidence" value="ECO:0007669"/>
    <property type="project" value="InterPro"/>
</dbReference>
<evidence type="ECO:0000313" key="3">
    <source>
        <dbReference type="Proteomes" id="UP000823935"/>
    </source>
</evidence>
<dbReference type="Gene3D" id="1.10.260.40">
    <property type="entry name" value="lambda repressor-like DNA-binding domains"/>
    <property type="match status" value="1"/>
</dbReference>
<dbReference type="SUPFAM" id="SSF47413">
    <property type="entry name" value="lambda repressor-like DNA-binding domains"/>
    <property type="match status" value="1"/>
</dbReference>
<dbReference type="AlphaFoldDB" id="A0A9D1EUG1"/>
<organism evidence="2 3">
    <name type="scientific">Candidatus Limivivens intestinipullorum</name>
    <dbReference type="NCBI Taxonomy" id="2840858"/>
    <lineage>
        <taxon>Bacteria</taxon>
        <taxon>Bacillati</taxon>
        <taxon>Bacillota</taxon>
        <taxon>Clostridia</taxon>
        <taxon>Lachnospirales</taxon>
        <taxon>Lachnospiraceae</taxon>
        <taxon>Lachnospiraceae incertae sedis</taxon>
        <taxon>Candidatus Limivivens</taxon>
    </lineage>
</organism>
<dbReference type="CDD" id="cd00093">
    <property type="entry name" value="HTH_XRE"/>
    <property type="match status" value="1"/>
</dbReference>
<reference evidence="2" key="2">
    <citation type="journal article" date="2021" name="PeerJ">
        <title>Extensive microbial diversity within the chicken gut microbiome revealed by metagenomics and culture.</title>
        <authorList>
            <person name="Gilroy R."/>
            <person name="Ravi A."/>
            <person name="Getino M."/>
            <person name="Pursley I."/>
            <person name="Horton D.L."/>
            <person name="Alikhan N.F."/>
            <person name="Baker D."/>
            <person name="Gharbi K."/>
            <person name="Hall N."/>
            <person name="Watson M."/>
            <person name="Adriaenssens E.M."/>
            <person name="Foster-Nyarko E."/>
            <person name="Jarju S."/>
            <person name="Secka A."/>
            <person name="Antonio M."/>
            <person name="Oren A."/>
            <person name="Chaudhuri R.R."/>
            <person name="La Ragione R."/>
            <person name="Hildebrand F."/>
            <person name="Pallen M.J."/>
        </authorList>
    </citation>
    <scope>NUCLEOTIDE SEQUENCE</scope>
    <source>
        <strain evidence="2">CHK190-19873</strain>
    </source>
</reference>
<evidence type="ECO:0000313" key="2">
    <source>
        <dbReference type="EMBL" id="HIS32439.1"/>
    </source>
</evidence>
<dbReference type="InterPro" id="IPR010982">
    <property type="entry name" value="Lambda_DNA-bd_dom_sf"/>
</dbReference>
<dbReference type="PROSITE" id="PS50943">
    <property type="entry name" value="HTH_CROC1"/>
    <property type="match status" value="1"/>
</dbReference>
<dbReference type="InterPro" id="IPR001387">
    <property type="entry name" value="Cro/C1-type_HTH"/>
</dbReference>
<dbReference type="Pfam" id="PF01381">
    <property type="entry name" value="HTH_3"/>
    <property type="match status" value="1"/>
</dbReference>